<dbReference type="GO" id="GO:0008703">
    <property type="term" value="F:5-amino-6-(5-phosphoribosylamino)uracil reductase activity"/>
    <property type="evidence" value="ECO:0007669"/>
    <property type="project" value="InterPro"/>
</dbReference>
<protein>
    <recommendedName>
        <fullName evidence="4">Bacterial bifunctional deaminase-reductase C-terminal domain-containing protein</fullName>
    </recommendedName>
</protein>
<comment type="pathway">
    <text evidence="1">Cofactor biosynthesis; riboflavin biosynthesis.</text>
</comment>
<evidence type="ECO:0000313" key="5">
    <source>
        <dbReference type="EMBL" id="WOC14344.1"/>
    </source>
</evidence>
<dbReference type="Gene3D" id="3.40.430.10">
    <property type="entry name" value="Dihydrofolate Reductase, subunit A"/>
    <property type="match status" value="1"/>
</dbReference>
<dbReference type="InterPro" id="IPR002734">
    <property type="entry name" value="RibDG_C"/>
</dbReference>
<evidence type="ECO:0000256" key="3">
    <source>
        <dbReference type="ARBA" id="ARBA00023002"/>
    </source>
</evidence>
<dbReference type="SUPFAM" id="SSF53597">
    <property type="entry name" value="Dihydrofolate reductase-like"/>
    <property type="match status" value="1"/>
</dbReference>
<gene>
    <name evidence="5" type="ORF">MP11Mi_34660</name>
</gene>
<name>A0AA97CYY1_9ACTN</name>
<dbReference type="InterPro" id="IPR050765">
    <property type="entry name" value="Riboflavin_Biosynth_HTPR"/>
</dbReference>
<evidence type="ECO:0000256" key="2">
    <source>
        <dbReference type="ARBA" id="ARBA00022857"/>
    </source>
</evidence>
<reference evidence="5" key="1">
    <citation type="submission" date="2023-06" db="EMBL/GenBank/DDBJ databases">
        <title>Gordonia sp. nov. and Pseudochrobactrum sp. nov., two species isolated from the burying beetle Nicrophorus vespilloides.</title>
        <authorList>
            <person name="Poehlein A."/>
            <person name="Guzman J."/>
            <person name="Daniel R."/>
            <person name="Vilcinskas A."/>
        </authorList>
    </citation>
    <scope>NUCLEOTIDE SEQUENCE</scope>
    <source>
        <strain evidence="5">MP11Mi</strain>
    </source>
</reference>
<proteinExistence type="predicted"/>
<dbReference type="GO" id="GO:0009231">
    <property type="term" value="P:riboflavin biosynthetic process"/>
    <property type="evidence" value="ECO:0007669"/>
    <property type="project" value="InterPro"/>
</dbReference>
<evidence type="ECO:0000259" key="4">
    <source>
        <dbReference type="Pfam" id="PF01872"/>
    </source>
</evidence>
<keyword evidence="3" id="KW-0560">Oxidoreductase</keyword>
<sequence>MFLMQKATDITADDLPRVFAFPDRTTPTVRATMVASVDGAATIDRRSGMLGGDGDHLVFHTMRRLADVIVVGASTAILEGYGPGTSDGDAGPQTLVLTSRTLALPDDFATAVAPNVLIATCTSAPADARRRLTAAGATVIDCGTDDLDPATLVAELASRGLTRIDLEGGPRLLAAFAAAGVLDQLILTVSPTLALGDAPRIAHGTAAPIRDQDLALPFRLPYPMRATTILGDDEGFLYQLWEAVPDSDAAPGR</sequence>
<feature type="domain" description="Bacterial bifunctional deaminase-reductase C-terminal" evidence="4">
    <location>
        <begin position="27"/>
        <end position="205"/>
    </location>
</feature>
<organism evidence="5">
    <name type="scientific">Gordonia sp. MP11Mi</name>
    <dbReference type="NCBI Taxonomy" id="3022769"/>
    <lineage>
        <taxon>Bacteria</taxon>
        <taxon>Bacillati</taxon>
        <taxon>Actinomycetota</taxon>
        <taxon>Actinomycetes</taxon>
        <taxon>Mycobacteriales</taxon>
        <taxon>Gordoniaceae</taxon>
        <taxon>Gordonia</taxon>
    </lineage>
</organism>
<dbReference type="Pfam" id="PF01872">
    <property type="entry name" value="RibD_C"/>
    <property type="match status" value="1"/>
</dbReference>
<keyword evidence="2" id="KW-0521">NADP</keyword>
<dbReference type="EMBL" id="CP128986">
    <property type="protein sequence ID" value="WOC14344.1"/>
    <property type="molecule type" value="Genomic_DNA"/>
</dbReference>
<dbReference type="PANTHER" id="PTHR38011:SF7">
    <property type="entry name" value="2,5-DIAMINO-6-RIBOSYLAMINO-4(3H)-PYRIMIDINONE 5'-PHOSPHATE REDUCTASE"/>
    <property type="match status" value="1"/>
</dbReference>
<evidence type="ECO:0000256" key="1">
    <source>
        <dbReference type="ARBA" id="ARBA00005104"/>
    </source>
</evidence>
<dbReference type="AlphaFoldDB" id="A0AA97CYY1"/>
<dbReference type="PANTHER" id="PTHR38011">
    <property type="entry name" value="DIHYDROFOLATE REDUCTASE FAMILY PROTEIN (AFU_ORTHOLOGUE AFUA_8G06820)"/>
    <property type="match status" value="1"/>
</dbReference>
<dbReference type="InterPro" id="IPR024072">
    <property type="entry name" value="DHFR-like_dom_sf"/>
</dbReference>
<accession>A0AA97CYY1</accession>